<dbReference type="InterPro" id="IPR008792">
    <property type="entry name" value="PQQD"/>
</dbReference>
<reference evidence="2" key="2">
    <citation type="submission" date="2015-04" db="EMBL/GenBank/DDBJ databases">
        <title>The complete genome sequence of Erythrobacter sp. s21-N3.</title>
        <authorList>
            <person name="Zhuang L."/>
            <person name="Liu Y."/>
            <person name="Shao Z."/>
        </authorList>
    </citation>
    <scope>NUCLEOTIDE SEQUENCE [LARGE SCALE GENOMIC DNA]</scope>
    <source>
        <strain evidence="2">s21-N3</strain>
    </source>
</reference>
<evidence type="ECO:0000313" key="2">
    <source>
        <dbReference type="Proteomes" id="UP000059113"/>
    </source>
</evidence>
<dbReference type="Gene3D" id="1.10.10.1150">
    <property type="entry name" value="Coenzyme PQQ synthesis protein D (PqqD)"/>
    <property type="match status" value="1"/>
</dbReference>
<proteinExistence type="predicted"/>
<gene>
    <name evidence="1" type="ORF">CP97_01350</name>
</gene>
<evidence type="ECO:0008006" key="3">
    <source>
        <dbReference type="Google" id="ProtNLM"/>
    </source>
</evidence>
<organism evidence="1 2">
    <name type="scientific">Aurantiacibacter atlanticus</name>
    <dbReference type="NCBI Taxonomy" id="1648404"/>
    <lineage>
        <taxon>Bacteria</taxon>
        <taxon>Pseudomonadati</taxon>
        <taxon>Pseudomonadota</taxon>
        <taxon>Alphaproteobacteria</taxon>
        <taxon>Sphingomonadales</taxon>
        <taxon>Erythrobacteraceae</taxon>
        <taxon>Aurantiacibacter</taxon>
    </lineage>
</organism>
<accession>A0A0H4V908</accession>
<name>A0A0H4V908_9SPHN</name>
<evidence type="ECO:0000313" key="1">
    <source>
        <dbReference type="EMBL" id="AKQ40985.2"/>
    </source>
</evidence>
<dbReference type="Pfam" id="PF05402">
    <property type="entry name" value="PqqD"/>
    <property type="match status" value="1"/>
</dbReference>
<dbReference type="KEGG" id="ery:CP97_01350"/>
<dbReference type="EMBL" id="CP011310">
    <property type="protein sequence ID" value="AKQ40985.2"/>
    <property type="molecule type" value="Genomic_DNA"/>
</dbReference>
<dbReference type="Proteomes" id="UP000059113">
    <property type="component" value="Chromosome"/>
</dbReference>
<protein>
    <recommendedName>
        <fullName evidence="3">Coenzyme PQQ synthesis protein D (PqqD)</fullName>
    </recommendedName>
</protein>
<dbReference type="InterPro" id="IPR041881">
    <property type="entry name" value="PqqD_sf"/>
</dbReference>
<keyword evidence="2" id="KW-1185">Reference proteome</keyword>
<sequence length="100" mass="10784">MNKMTDAIDLQGSFAPGDDVVGREVGGETILLDLGTGIYFGLNEVGGKVWQSLDAGQKSIGELCDTIEQQFDAKRETIERDVTALIQDLVERGLVNQQAA</sequence>
<dbReference type="AlphaFoldDB" id="A0A0H4V908"/>
<dbReference type="STRING" id="1648404.CP97_01350"/>
<reference evidence="1 2" key="1">
    <citation type="journal article" date="2015" name="Int. J. Syst. Evol. Microbiol.">
        <title>Erythrobacter atlanticus sp. nov., a bacterium from ocean sediment able to degrade polycyclic aromatic hydrocarbons.</title>
        <authorList>
            <person name="Zhuang L."/>
            <person name="Liu Y."/>
            <person name="Wang L."/>
            <person name="Wang W."/>
            <person name="Shao Z."/>
        </authorList>
    </citation>
    <scope>NUCLEOTIDE SEQUENCE [LARGE SCALE GENOMIC DNA]</scope>
    <source>
        <strain evidence="2">s21-N3</strain>
    </source>
</reference>